<reference evidence="8" key="1">
    <citation type="submission" date="2021-02" db="EMBL/GenBank/DDBJ databases">
        <authorList>
            <person name="Nowell W R."/>
        </authorList>
    </citation>
    <scope>NUCLEOTIDE SEQUENCE</scope>
</reference>
<feature type="transmembrane region" description="Helical" evidence="7">
    <location>
        <begin position="404"/>
        <end position="424"/>
    </location>
</feature>
<feature type="transmembrane region" description="Helical" evidence="7">
    <location>
        <begin position="327"/>
        <end position="350"/>
    </location>
</feature>
<feature type="transmembrane region" description="Helical" evidence="7">
    <location>
        <begin position="233"/>
        <end position="257"/>
    </location>
</feature>
<comment type="function">
    <text evidence="7">Choline transporter.</text>
</comment>
<evidence type="ECO:0000313" key="9">
    <source>
        <dbReference type="Proteomes" id="UP000663828"/>
    </source>
</evidence>
<protein>
    <recommendedName>
        <fullName evidence="7">Choline transporter-like protein</fullName>
    </recommendedName>
</protein>
<evidence type="ECO:0000256" key="3">
    <source>
        <dbReference type="ARBA" id="ARBA00022692"/>
    </source>
</evidence>
<dbReference type="Proteomes" id="UP000663828">
    <property type="component" value="Unassembled WGS sequence"/>
</dbReference>
<evidence type="ECO:0000256" key="5">
    <source>
        <dbReference type="ARBA" id="ARBA00023136"/>
    </source>
</evidence>
<dbReference type="PANTHER" id="PTHR12385">
    <property type="entry name" value="CHOLINE TRANSPORTER-LIKE (SLC FAMILY 44)"/>
    <property type="match status" value="1"/>
</dbReference>
<dbReference type="AlphaFoldDB" id="A0A816CFG8"/>
<dbReference type="GO" id="GO:0022857">
    <property type="term" value="F:transmembrane transporter activity"/>
    <property type="evidence" value="ECO:0007669"/>
    <property type="project" value="UniProtKB-UniRule"/>
</dbReference>
<evidence type="ECO:0000256" key="7">
    <source>
        <dbReference type="RuleBase" id="RU368066"/>
    </source>
</evidence>
<feature type="transmembrane region" description="Helical" evidence="7">
    <location>
        <begin position="209"/>
        <end position="226"/>
    </location>
</feature>
<evidence type="ECO:0000313" key="8">
    <source>
        <dbReference type="EMBL" id="CAF1620911.1"/>
    </source>
</evidence>
<comment type="similarity">
    <text evidence="2 7">Belongs to the CTL (choline transporter-like) family.</text>
</comment>
<proteinExistence type="inferred from homology"/>
<feature type="transmembrane region" description="Helical" evidence="7">
    <location>
        <begin position="549"/>
        <end position="570"/>
    </location>
</feature>
<evidence type="ECO:0000256" key="2">
    <source>
        <dbReference type="ARBA" id="ARBA00007168"/>
    </source>
</evidence>
<feature type="transmembrane region" description="Helical" evidence="7">
    <location>
        <begin position="445"/>
        <end position="472"/>
    </location>
</feature>
<dbReference type="InterPro" id="IPR007603">
    <property type="entry name" value="Choline_transptr-like"/>
</dbReference>
<dbReference type="PANTHER" id="PTHR12385:SF14">
    <property type="entry name" value="CHOLINE TRANSPORTER-LIKE 2"/>
    <property type="match status" value="1"/>
</dbReference>
<feature type="transmembrane region" description="Helical" evidence="7">
    <location>
        <begin position="20"/>
        <end position="42"/>
    </location>
</feature>
<comment type="caution">
    <text evidence="8">The sequence shown here is derived from an EMBL/GenBank/DDBJ whole genome shotgun (WGS) entry which is preliminary data.</text>
</comment>
<sequence>MISNPSHFASYKQRHCTDRFCLILFIGFAIAYIILAIIAINYGNPTSLIQPSDSFGNVCGQKKFQSRPYQFYYDISKCLTENSLSLVCPTIKVCVQSCPTYYSHYQLLQSDENNDYLSKNRTRQQIICVYDFNPMEDNRSIVEMVQNNLCAPYTIPSEPFLGRCIPSLITNVFEYQQNRTLNASREQMTGIAGISRIVVSDLEQIKESLALFILFGGLLVVLYMFALTKIAGFIVFFTIIIFLTVLFVCSLYCWYTIYTGQDFVYEYSVIARIVNDFVKLKTIYYITGCVTTFFFVFSLILTIVSLNRFRLSVILLEHGANAIFSNLSTLFWSPIVPTLFVFLTIIVVYIQMCFSTIPCSPKVDDTECAFQQEFGYNLSVANEFDYFTRKTREFLTGNKTNLKWLNLFTYIWFSSFLFASDRMVQAGVFGNYYWSKQYFTSSCPLIYSILITIRYHLGSIAFGALVITLFNHLRMILDYLNRKLSRFNGCCLLTCFFWLFEKFLKFLNTNSYILIATHGYSFCKAARRAFLYISTNCIRFFIVMHLTQWILFCGRICVCTCNVYLFYQYLQWTDQLNHLTVRWIPLILIGLLTYLICNIFFNVYNMAIKTFFLCFLEDFDENDGFISCPYVMNNELLRLVHKTNIVIGKE</sequence>
<evidence type="ECO:0000256" key="1">
    <source>
        <dbReference type="ARBA" id="ARBA00004141"/>
    </source>
</evidence>
<dbReference type="EMBL" id="CAJNOR010007643">
    <property type="protein sequence ID" value="CAF1620911.1"/>
    <property type="molecule type" value="Genomic_DNA"/>
</dbReference>
<name>A0A816CFG8_ADIRI</name>
<comment type="subcellular location">
    <subcellularLocation>
        <location evidence="7">Cell membrane</location>
        <topology evidence="7">Multi-pass membrane protein</topology>
    </subcellularLocation>
    <subcellularLocation>
        <location evidence="1">Membrane</location>
        <topology evidence="1">Multi-pass membrane protein</topology>
    </subcellularLocation>
</comment>
<keyword evidence="9" id="KW-1185">Reference proteome</keyword>
<keyword evidence="5 7" id="KW-0472">Membrane</keyword>
<feature type="transmembrane region" description="Helical" evidence="7">
    <location>
        <begin position="283"/>
        <end position="306"/>
    </location>
</feature>
<keyword evidence="3 7" id="KW-0812">Transmembrane</keyword>
<accession>A0A816CFG8</accession>
<keyword evidence="4 7" id="KW-1133">Transmembrane helix</keyword>
<evidence type="ECO:0000256" key="6">
    <source>
        <dbReference type="ARBA" id="ARBA00023180"/>
    </source>
</evidence>
<dbReference type="GO" id="GO:0005886">
    <property type="term" value="C:plasma membrane"/>
    <property type="evidence" value="ECO:0007669"/>
    <property type="project" value="UniProtKB-SubCell"/>
</dbReference>
<gene>
    <name evidence="8" type="ORF">XAT740_LOCUS50232</name>
</gene>
<evidence type="ECO:0000256" key="4">
    <source>
        <dbReference type="ARBA" id="ARBA00022989"/>
    </source>
</evidence>
<keyword evidence="6" id="KW-0325">Glycoprotein</keyword>
<dbReference type="Pfam" id="PF04515">
    <property type="entry name" value="Choline_transpo"/>
    <property type="match status" value="1"/>
</dbReference>
<feature type="transmembrane region" description="Helical" evidence="7">
    <location>
        <begin position="582"/>
        <end position="601"/>
    </location>
</feature>
<organism evidence="8 9">
    <name type="scientific">Adineta ricciae</name>
    <name type="common">Rotifer</name>
    <dbReference type="NCBI Taxonomy" id="249248"/>
    <lineage>
        <taxon>Eukaryota</taxon>
        <taxon>Metazoa</taxon>
        <taxon>Spiralia</taxon>
        <taxon>Gnathifera</taxon>
        <taxon>Rotifera</taxon>
        <taxon>Eurotatoria</taxon>
        <taxon>Bdelloidea</taxon>
        <taxon>Adinetida</taxon>
        <taxon>Adinetidae</taxon>
        <taxon>Adineta</taxon>
    </lineage>
</organism>